<evidence type="ECO:0000313" key="1">
    <source>
        <dbReference type="EMBL" id="HCK25112.1"/>
    </source>
</evidence>
<gene>
    <name evidence="1" type="ORF">DHW31_10120</name>
</gene>
<feature type="non-terminal residue" evidence="1">
    <location>
        <position position="1"/>
    </location>
</feature>
<comment type="caution">
    <text evidence="1">The sequence shown here is derived from an EMBL/GenBank/DDBJ whole genome shotgun (WGS) entry which is preliminary data.</text>
</comment>
<dbReference type="EMBL" id="DPVG01000376">
    <property type="protein sequence ID" value="HCK25112.1"/>
    <property type="molecule type" value="Genomic_DNA"/>
</dbReference>
<evidence type="ECO:0000313" key="2">
    <source>
        <dbReference type="Proteomes" id="UP000263098"/>
    </source>
</evidence>
<accession>A0A3D2SFT2</accession>
<sequence length="30" mass="3545">GKLIRFALSRGFHLKDIFQCVGKQDDEFFE</sequence>
<dbReference type="Proteomes" id="UP000263098">
    <property type="component" value="Unassembled WGS sequence"/>
</dbReference>
<protein>
    <submittedName>
        <fullName evidence="1">RecX family transcriptional regulator</fullName>
    </submittedName>
</protein>
<reference evidence="1 2" key="1">
    <citation type="journal article" date="2018" name="Nat. Biotechnol.">
        <title>A standardized bacterial taxonomy based on genome phylogeny substantially revises the tree of life.</title>
        <authorList>
            <person name="Parks D.H."/>
            <person name="Chuvochina M."/>
            <person name="Waite D.W."/>
            <person name="Rinke C."/>
            <person name="Skarshewski A."/>
            <person name="Chaumeil P.A."/>
            <person name="Hugenholtz P."/>
        </authorList>
    </citation>
    <scope>NUCLEOTIDE SEQUENCE [LARGE SCALE GENOMIC DNA]</scope>
    <source>
        <strain evidence="1">UBA9667</strain>
    </source>
</reference>
<name>A0A3D2SFT2_9BACE</name>
<proteinExistence type="predicted"/>
<organism evidence="1 2">
    <name type="scientific">Bacteroides graminisolvens</name>
    <dbReference type="NCBI Taxonomy" id="477666"/>
    <lineage>
        <taxon>Bacteria</taxon>
        <taxon>Pseudomonadati</taxon>
        <taxon>Bacteroidota</taxon>
        <taxon>Bacteroidia</taxon>
        <taxon>Bacteroidales</taxon>
        <taxon>Bacteroidaceae</taxon>
        <taxon>Bacteroides</taxon>
    </lineage>
</organism>
<dbReference type="AlphaFoldDB" id="A0A3D2SFT2"/>